<dbReference type="EMBL" id="GBRH01188278">
    <property type="protein sequence ID" value="JAE09618.1"/>
    <property type="molecule type" value="Transcribed_RNA"/>
</dbReference>
<evidence type="ECO:0000313" key="2">
    <source>
        <dbReference type="EMBL" id="JAE09618.1"/>
    </source>
</evidence>
<keyword evidence="1" id="KW-0812">Transmembrane</keyword>
<dbReference type="PROSITE" id="PS51257">
    <property type="entry name" value="PROKAR_LIPOPROTEIN"/>
    <property type="match status" value="1"/>
</dbReference>
<reference evidence="2" key="2">
    <citation type="journal article" date="2015" name="Data Brief">
        <title>Shoot transcriptome of the giant reed, Arundo donax.</title>
        <authorList>
            <person name="Barrero R.A."/>
            <person name="Guerrero F.D."/>
            <person name="Moolhuijzen P."/>
            <person name="Goolsby J.A."/>
            <person name="Tidwell J."/>
            <person name="Bellgard S.E."/>
            <person name="Bellgard M.I."/>
        </authorList>
    </citation>
    <scope>NUCLEOTIDE SEQUENCE</scope>
    <source>
        <tissue evidence="2">Shoot tissue taken approximately 20 cm above the soil surface</tissue>
    </source>
</reference>
<dbReference type="AlphaFoldDB" id="A0A0A9FMU6"/>
<organism evidence="2">
    <name type="scientific">Arundo donax</name>
    <name type="common">Giant reed</name>
    <name type="synonym">Donax arundinaceus</name>
    <dbReference type="NCBI Taxonomy" id="35708"/>
    <lineage>
        <taxon>Eukaryota</taxon>
        <taxon>Viridiplantae</taxon>
        <taxon>Streptophyta</taxon>
        <taxon>Embryophyta</taxon>
        <taxon>Tracheophyta</taxon>
        <taxon>Spermatophyta</taxon>
        <taxon>Magnoliopsida</taxon>
        <taxon>Liliopsida</taxon>
        <taxon>Poales</taxon>
        <taxon>Poaceae</taxon>
        <taxon>PACMAD clade</taxon>
        <taxon>Arundinoideae</taxon>
        <taxon>Arundineae</taxon>
        <taxon>Arundo</taxon>
    </lineage>
</organism>
<keyword evidence="1" id="KW-0472">Membrane</keyword>
<name>A0A0A9FMU6_ARUDO</name>
<protein>
    <submittedName>
        <fullName evidence="2">Uncharacterized protein</fullName>
    </submittedName>
</protein>
<keyword evidence="1" id="KW-1133">Transmembrane helix</keyword>
<evidence type="ECO:0000256" key="1">
    <source>
        <dbReference type="SAM" id="Phobius"/>
    </source>
</evidence>
<accession>A0A0A9FMU6</accession>
<reference evidence="2" key="1">
    <citation type="submission" date="2014-09" db="EMBL/GenBank/DDBJ databases">
        <authorList>
            <person name="Magalhaes I.L.F."/>
            <person name="Oliveira U."/>
            <person name="Santos F.R."/>
            <person name="Vidigal T.H.D.A."/>
            <person name="Brescovit A.D."/>
            <person name="Santos A.J."/>
        </authorList>
    </citation>
    <scope>NUCLEOTIDE SEQUENCE</scope>
    <source>
        <tissue evidence="2">Shoot tissue taken approximately 20 cm above the soil surface</tissue>
    </source>
</reference>
<sequence length="93" mass="11166">MILQYIKIQAVVIIKRKNNVLMCFSMSCHMQKLYLKLAWLNYGECCGLYVNTFHSHLMTYWLTILLIISWMEPILVKRCSQKFMKLMDLRKLS</sequence>
<proteinExistence type="predicted"/>
<feature type="transmembrane region" description="Helical" evidence="1">
    <location>
        <begin position="58"/>
        <end position="76"/>
    </location>
</feature>